<dbReference type="InterPro" id="IPR005312">
    <property type="entry name" value="DUF1759"/>
</dbReference>
<organism evidence="2 3">
    <name type="scientific">Mycetomoellerius zeteki</name>
    <dbReference type="NCBI Taxonomy" id="64791"/>
    <lineage>
        <taxon>Eukaryota</taxon>
        <taxon>Metazoa</taxon>
        <taxon>Ecdysozoa</taxon>
        <taxon>Arthropoda</taxon>
        <taxon>Hexapoda</taxon>
        <taxon>Insecta</taxon>
        <taxon>Pterygota</taxon>
        <taxon>Neoptera</taxon>
        <taxon>Endopterygota</taxon>
        <taxon>Hymenoptera</taxon>
        <taxon>Apocrita</taxon>
        <taxon>Aculeata</taxon>
        <taxon>Formicoidea</taxon>
        <taxon>Formicidae</taxon>
        <taxon>Myrmicinae</taxon>
        <taxon>Mycetomoellerius</taxon>
    </lineage>
</organism>
<dbReference type="Proteomes" id="UP000075809">
    <property type="component" value="Unassembled WGS sequence"/>
</dbReference>
<feature type="region of interest" description="Disordered" evidence="1">
    <location>
        <begin position="319"/>
        <end position="342"/>
    </location>
</feature>
<protein>
    <submittedName>
        <fullName evidence="2">Uncharacterized protein</fullName>
    </submittedName>
</protein>
<dbReference type="PANTHER" id="PTHR47331:SF5">
    <property type="entry name" value="RIBONUCLEASE H"/>
    <property type="match status" value="1"/>
</dbReference>
<name>A0A151WGR4_9HYME</name>
<evidence type="ECO:0000313" key="2">
    <source>
        <dbReference type="EMBL" id="KYQ46995.1"/>
    </source>
</evidence>
<feature type="compositionally biased region" description="Polar residues" evidence="1">
    <location>
        <begin position="333"/>
        <end position="342"/>
    </location>
</feature>
<accession>A0A151WGR4</accession>
<sequence length="585" mass="64835">MLDQFDRKAQHEATVTNATKSPTGSHSRRLPRIDLPKFSGDYVQWSLFRDLFKSIVMENNDLSAVEKLHYLKMSLTGEPAQHLKNIPITSENLKRSWEILVTRYDNKRIQIDAQLSALFAIRKLKTAGAAEIKKLHDDVKEALDALETLECSVKHWDHIIVFVIVRKLDVESLKEWEKTLGAKSTSPFFGELEQFLVGRVQTLESIERVVMPFKQPASNATSVRSQSNARAYAATAAVQQCAVCSSGHYIASCPKYLEKTVNQRREVVVAKNLCFNCLGPHHLKACRTSKHCRFCRKQHHATLHVDTVESDASTLSTTTAVSVPSASSPTTDNSGASQTNQQFGASHTCSHIAHSRIIKRTPVLLATALVTAISRTGERFELRALLDQGSEASFIFESAAQLLKLSRKPASVPILGIGAQRSDVSNERVSLEIISRINSAFSIKLEALILPKFTAYLPPTKIATTHWPHIDGLRLADPNFSMPGKIDLVLGASVYAQIIESGIRRGNGESPIAQKTALGWILSGQLSNDNDHLSQNTINGFQCSLDYELLDLLQQFWQQEEIVPSLNATCTPEEAQCELQNDSLS</sequence>
<dbReference type="EMBL" id="KQ983160">
    <property type="protein sequence ID" value="KYQ46995.1"/>
    <property type="molecule type" value="Genomic_DNA"/>
</dbReference>
<feature type="region of interest" description="Disordered" evidence="1">
    <location>
        <begin position="1"/>
        <end position="32"/>
    </location>
</feature>
<keyword evidence="3" id="KW-1185">Reference proteome</keyword>
<proteinExistence type="predicted"/>
<reference evidence="2 3" key="1">
    <citation type="submission" date="2015-09" db="EMBL/GenBank/DDBJ databases">
        <title>Trachymyrmex zeteki WGS genome.</title>
        <authorList>
            <person name="Nygaard S."/>
            <person name="Hu H."/>
            <person name="Boomsma J."/>
            <person name="Zhang G."/>
        </authorList>
    </citation>
    <scope>NUCLEOTIDE SEQUENCE [LARGE SCALE GENOMIC DNA]</scope>
    <source>
        <strain evidence="2">Tzet28-1</strain>
        <tissue evidence="2">Whole body</tissue>
    </source>
</reference>
<feature type="compositionally biased region" description="Polar residues" evidence="1">
    <location>
        <begin position="13"/>
        <end position="25"/>
    </location>
</feature>
<dbReference type="Pfam" id="PF03564">
    <property type="entry name" value="DUF1759"/>
    <property type="match status" value="1"/>
</dbReference>
<dbReference type="STRING" id="64791.A0A151WGR4"/>
<dbReference type="AlphaFoldDB" id="A0A151WGR4"/>
<evidence type="ECO:0000256" key="1">
    <source>
        <dbReference type="SAM" id="MobiDB-lite"/>
    </source>
</evidence>
<dbReference type="PANTHER" id="PTHR47331">
    <property type="entry name" value="PHD-TYPE DOMAIN-CONTAINING PROTEIN"/>
    <property type="match status" value="1"/>
</dbReference>
<feature type="compositionally biased region" description="Low complexity" evidence="1">
    <location>
        <begin position="319"/>
        <end position="332"/>
    </location>
</feature>
<evidence type="ECO:0000313" key="3">
    <source>
        <dbReference type="Proteomes" id="UP000075809"/>
    </source>
</evidence>
<gene>
    <name evidence="2" type="ORF">ALC60_13993</name>
</gene>
<feature type="compositionally biased region" description="Basic and acidic residues" evidence="1">
    <location>
        <begin position="1"/>
        <end position="11"/>
    </location>
</feature>